<dbReference type="Pfam" id="PF03595">
    <property type="entry name" value="SLAC1"/>
    <property type="match status" value="1"/>
</dbReference>
<evidence type="ECO:0000256" key="7">
    <source>
        <dbReference type="ARBA" id="ARBA00023136"/>
    </source>
</evidence>
<feature type="transmembrane region" description="Helical" evidence="9">
    <location>
        <begin position="289"/>
        <end position="308"/>
    </location>
</feature>
<dbReference type="InterPro" id="IPR038665">
    <property type="entry name" value="Voltage-dep_anion_channel_sf"/>
</dbReference>
<reference evidence="10 11" key="1">
    <citation type="submission" date="2023-08" db="EMBL/GenBank/DDBJ databases">
        <title>Black Yeasts Isolated from many extreme environments.</title>
        <authorList>
            <person name="Coleine C."/>
            <person name="Stajich J.E."/>
            <person name="Selbmann L."/>
        </authorList>
    </citation>
    <scope>NUCLEOTIDE SEQUENCE [LARGE SCALE GENOMIC DNA]</scope>
    <source>
        <strain evidence="10 11">CCFEE 5792</strain>
    </source>
</reference>
<comment type="subcellular location">
    <subcellularLocation>
        <location evidence="1">Cell membrane</location>
        <topology evidence="1">Multi-pass membrane protein</topology>
    </subcellularLocation>
</comment>
<keyword evidence="3" id="KW-0813">Transport</keyword>
<evidence type="ECO:0000313" key="10">
    <source>
        <dbReference type="EMBL" id="KAK5065343.1"/>
    </source>
</evidence>
<feature type="transmembrane region" description="Helical" evidence="9">
    <location>
        <begin position="159"/>
        <end position="184"/>
    </location>
</feature>
<comment type="caution">
    <text evidence="10">The sequence shown here is derived from an EMBL/GenBank/DDBJ whole genome shotgun (WGS) entry which is preliminary data.</text>
</comment>
<evidence type="ECO:0000313" key="11">
    <source>
        <dbReference type="Proteomes" id="UP001358417"/>
    </source>
</evidence>
<feature type="transmembrane region" description="Helical" evidence="9">
    <location>
        <begin position="96"/>
        <end position="117"/>
    </location>
</feature>
<gene>
    <name evidence="10" type="ORF">LTR84_001181</name>
</gene>
<evidence type="ECO:0000256" key="8">
    <source>
        <dbReference type="SAM" id="MobiDB-lite"/>
    </source>
</evidence>
<dbReference type="Proteomes" id="UP001358417">
    <property type="component" value="Unassembled WGS sequence"/>
</dbReference>
<evidence type="ECO:0000256" key="5">
    <source>
        <dbReference type="ARBA" id="ARBA00022692"/>
    </source>
</evidence>
<keyword evidence="5 9" id="KW-0812">Transmembrane</keyword>
<keyword evidence="11" id="KW-1185">Reference proteome</keyword>
<organism evidence="10 11">
    <name type="scientific">Exophiala bonariae</name>
    <dbReference type="NCBI Taxonomy" id="1690606"/>
    <lineage>
        <taxon>Eukaryota</taxon>
        <taxon>Fungi</taxon>
        <taxon>Dikarya</taxon>
        <taxon>Ascomycota</taxon>
        <taxon>Pezizomycotina</taxon>
        <taxon>Eurotiomycetes</taxon>
        <taxon>Chaetothyriomycetidae</taxon>
        <taxon>Chaetothyriales</taxon>
        <taxon>Herpotrichiellaceae</taxon>
        <taxon>Exophiala</taxon>
    </lineage>
</organism>
<evidence type="ECO:0000256" key="6">
    <source>
        <dbReference type="ARBA" id="ARBA00022989"/>
    </source>
</evidence>
<feature type="region of interest" description="Disordered" evidence="8">
    <location>
        <begin position="388"/>
        <end position="412"/>
    </location>
</feature>
<protein>
    <submittedName>
        <fullName evidence="10">Uncharacterized protein</fullName>
    </submittedName>
</protein>
<dbReference type="PANTHER" id="PTHR31686">
    <property type="match status" value="1"/>
</dbReference>
<feature type="compositionally biased region" description="Basic and acidic residues" evidence="8">
    <location>
        <begin position="393"/>
        <end position="412"/>
    </location>
</feature>
<dbReference type="EMBL" id="JAVRRD010000001">
    <property type="protein sequence ID" value="KAK5065343.1"/>
    <property type="molecule type" value="Genomic_DNA"/>
</dbReference>
<dbReference type="GO" id="GO:0000319">
    <property type="term" value="F:sulfite transmembrane transporter activity"/>
    <property type="evidence" value="ECO:0007669"/>
    <property type="project" value="TreeGrafter"/>
</dbReference>
<accession>A0AAV9NWP9</accession>
<dbReference type="AlphaFoldDB" id="A0AAV9NWP9"/>
<keyword evidence="4" id="KW-1003">Cell membrane</keyword>
<keyword evidence="6 9" id="KW-1133">Transmembrane helix</keyword>
<keyword evidence="7 9" id="KW-0472">Membrane</keyword>
<sequence>MGTGVCVQLLTHFPYPSYWLSNLAYVFWIADICLFAFFMALGILRVFMFPAIAKNIIDDFSQTSYLGAIVVAWETIVLGVAQFYSSRTAGIYAAEAMFWIAVVGSSFVAFGGIYFMYTRQKAHSLEQVNGVWFLTFIPLIVCSTLGGAVAPHLSYENGILVLFVSFLMWSLGVGMSFMLVPIYIWRLMSTLLPPQAVIVSTFVPIGPFGMGAYSTQQLASGLARRIAQRNFTLTNPPQPPSDGAYIATIGEAIQWAGIILALFQLAVASFFLVEGVLAICTRAPGPFNVAFWSFVFPCGVYANAWNLMSTNLRNEGLKGWAASCTVAVVLLWLFCASMSFWKGVWQGKLFFAPGLQGSLEKQEIEKRHIDPERPSNEDHNPYGLAFHTTHTGEQVHRKARSDGSYKKVRIDD</sequence>
<dbReference type="GO" id="GO:0005886">
    <property type="term" value="C:plasma membrane"/>
    <property type="evidence" value="ECO:0007669"/>
    <property type="project" value="UniProtKB-SubCell"/>
</dbReference>
<feature type="transmembrane region" description="Helical" evidence="9">
    <location>
        <begin position="196"/>
        <end position="214"/>
    </location>
</feature>
<evidence type="ECO:0000256" key="4">
    <source>
        <dbReference type="ARBA" id="ARBA00022475"/>
    </source>
</evidence>
<feature type="transmembrane region" description="Helical" evidence="9">
    <location>
        <begin position="320"/>
        <end position="341"/>
    </location>
</feature>
<dbReference type="RefSeq" id="XP_064712667.1">
    <property type="nucleotide sequence ID" value="XM_064844807.1"/>
</dbReference>
<feature type="transmembrane region" description="Helical" evidence="9">
    <location>
        <begin position="23"/>
        <end position="44"/>
    </location>
</feature>
<dbReference type="Gene3D" id="1.50.10.150">
    <property type="entry name" value="Voltage-dependent anion channel"/>
    <property type="match status" value="1"/>
</dbReference>
<dbReference type="InterPro" id="IPR051629">
    <property type="entry name" value="Sulfite_efflux_TDT"/>
</dbReference>
<dbReference type="InterPro" id="IPR004695">
    <property type="entry name" value="SLAC1/Mae1/Ssu1/TehA"/>
</dbReference>
<name>A0AAV9NWP9_9EURO</name>
<feature type="transmembrane region" description="Helical" evidence="9">
    <location>
        <begin position="65"/>
        <end position="84"/>
    </location>
</feature>
<evidence type="ECO:0000256" key="9">
    <source>
        <dbReference type="SAM" id="Phobius"/>
    </source>
</evidence>
<evidence type="ECO:0000256" key="3">
    <source>
        <dbReference type="ARBA" id="ARBA00022448"/>
    </source>
</evidence>
<evidence type="ECO:0000256" key="1">
    <source>
        <dbReference type="ARBA" id="ARBA00004651"/>
    </source>
</evidence>
<feature type="transmembrane region" description="Helical" evidence="9">
    <location>
        <begin position="129"/>
        <end position="153"/>
    </location>
</feature>
<comment type="similarity">
    <text evidence="2">Belongs to the tellurite-resistance/dicarboxylate transporter (TDT) family.</text>
</comment>
<evidence type="ECO:0000256" key="2">
    <source>
        <dbReference type="ARBA" id="ARBA00008566"/>
    </source>
</evidence>
<feature type="transmembrane region" description="Helical" evidence="9">
    <location>
        <begin position="252"/>
        <end position="277"/>
    </location>
</feature>
<dbReference type="PANTHER" id="PTHR31686:SF1">
    <property type="entry name" value="SULFITE EFFLUX PUMP SSU1"/>
    <property type="match status" value="1"/>
</dbReference>
<dbReference type="GeneID" id="89969403"/>
<proteinExistence type="inferred from homology"/>